<reference evidence="1 2" key="1">
    <citation type="submission" date="2015-07" db="EMBL/GenBank/DDBJ databases">
        <authorList>
            <consortium name="Pathogen Informatics"/>
        </authorList>
    </citation>
    <scope>NUCLEOTIDE SEQUENCE [LARGE SCALE GENOMIC DNA]</scope>
    <source>
        <strain evidence="1 2">A316</strain>
    </source>
</reference>
<organism evidence="1 2">
    <name type="scientific">Vibrio cholerae</name>
    <dbReference type="NCBI Taxonomy" id="666"/>
    <lineage>
        <taxon>Bacteria</taxon>
        <taxon>Pseudomonadati</taxon>
        <taxon>Pseudomonadota</taxon>
        <taxon>Gammaproteobacteria</taxon>
        <taxon>Vibrionales</taxon>
        <taxon>Vibrionaceae</taxon>
        <taxon>Vibrio</taxon>
    </lineage>
</organism>
<dbReference type="Proteomes" id="UP000041770">
    <property type="component" value="Unassembled WGS sequence"/>
</dbReference>
<evidence type="ECO:0000313" key="1">
    <source>
        <dbReference type="EMBL" id="CSD33077.1"/>
    </source>
</evidence>
<dbReference type="EMBL" id="CWQY01000051">
    <property type="protein sequence ID" value="CSD33077.1"/>
    <property type="molecule type" value="Genomic_DNA"/>
</dbReference>
<evidence type="ECO:0000313" key="2">
    <source>
        <dbReference type="Proteomes" id="UP000041770"/>
    </source>
</evidence>
<name>A0A655YFH6_VIBCL</name>
<accession>A0A655YFH6</accession>
<dbReference type="AlphaFoldDB" id="A0A655YFH6"/>
<gene>
    <name evidence="1" type="ORF">ERS013200_03903</name>
</gene>
<sequence>MADLVNVMPFDFAGLVASGFGARVHSELIGFSLRNGIDNLKTIFRIFPT</sequence>
<protein>
    <submittedName>
        <fullName evidence="1">Uncharacterized protein</fullName>
    </submittedName>
</protein>
<proteinExistence type="predicted"/>